<comment type="catalytic activity">
    <reaction evidence="1">
        <text>S-ubiquitinyl-[E2 ubiquitin-conjugating enzyme]-L-cysteine + [acceptor protein]-L-lysine = [E2 ubiquitin-conjugating enzyme]-L-cysteine + N(6)-ubiquitinyl-[acceptor protein]-L-lysine.</text>
        <dbReference type="EC" id="2.3.2.27"/>
    </reaction>
</comment>
<dbReference type="GO" id="GO:0008270">
    <property type="term" value="F:zinc ion binding"/>
    <property type="evidence" value="ECO:0007669"/>
    <property type="project" value="UniProtKB-KW"/>
</dbReference>
<keyword evidence="3" id="KW-0808">Transferase</keyword>
<keyword evidence="12" id="KW-1185">Reference proteome</keyword>
<keyword evidence="5" id="KW-0677">Repeat</keyword>
<evidence type="ECO:0000256" key="4">
    <source>
        <dbReference type="ARBA" id="ARBA00022723"/>
    </source>
</evidence>
<dbReference type="Gene3D" id="3.30.40.10">
    <property type="entry name" value="Zinc/RING finger domain, C3HC4 (zinc finger)"/>
    <property type="match status" value="1"/>
</dbReference>
<dbReference type="InterPro" id="IPR045072">
    <property type="entry name" value="MKRN-like"/>
</dbReference>
<evidence type="ECO:0000256" key="8">
    <source>
        <dbReference type="ARBA" id="ARBA00022833"/>
    </source>
</evidence>
<sequence>MEEAAAPFETCEADGAEAGAEAAGEGVSGPGLPGFEVFGESATLGVNPPDVPSGLASFPVAPGPAHPGTEAGGQKANPCDRRFGILYNCNHTFCIQCIRRWRSVRQFENRISKSCPQCRVPSSFVTPSEFWVEDEEEKEKLIQQYKEGMRKKDCRYFAHVPGFSDCRDYPTKPGTFTEFISCSKHI</sequence>
<evidence type="ECO:0000256" key="7">
    <source>
        <dbReference type="ARBA" id="ARBA00022786"/>
    </source>
</evidence>
<dbReference type="GO" id="GO:0061630">
    <property type="term" value="F:ubiquitin protein ligase activity"/>
    <property type="evidence" value="ECO:0007669"/>
    <property type="project" value="UniProtKB-EC"/>
</dbReference>
<dbReference type="SUPFAM" id="SSF57850">
    <property type="entry name" value="RING/U-box"/>
    <property type="match status" value="1"/>
</dbReference>
<dbReference type="FunFam" id="3.30.40.10:FF:000117">
    <property type="entry name" value="Probable E3 ubiquitin-protein ligase makorin-1"/>
    <property type="match status" value="1"/>
</dbReference>
<dbReference type="Proteomes" id="UP000694422">
    <property type="component" value="Unplaced"/>
</dbReference>
<keyword evidence="7" id="KW-0833">Ubl conjugation pathway</keyword>
<dbReference type="PROSITE" id="PS00518">
    <property type="entry name" value="ZF_RING_1"/>
    <property type="match status" value="1"/>
</dbReference>
<dbReference type="GO" id="GO:0000209">
    <property type="term" value="P:protein polyubiquitination"/>
    <property type="evidence" value="ECO:0007669"/>
    <property type="project" value="InterPro"/>
</dbReference>
<feature type="domain" description="RING-type" evidence="10">
    <location>
        <begin position="89"/>
        <end position="119"/>
    </location>
</feature>
<keyword evidence="8" id="KW-0862">Zinc</keyword>
<dbReference type="InterPro" id="IPR018957">
    <property type="entry name" value="Znf_C3HC4_RING-type"/>
</dbReference>
<dbReference type="AlphaFoldDB" id="A0A8C9Q8G6"/>
<proteinExistence type="predicted"/>
<evidence type="ECO:0000313" key="11">
    <source>
        <dbReference type="Ensembl" id="ENSSDAP00000018441.1"/>
    </source>
</evidence>
<accession>A0A8C9Q8G6</accession>
<evidence type="ECO:0000256" key="3">
    <source>
        <dbReference type="ARBA" id="ARBA00022679"/>
    </source>
</evidence>
<keyword evidence="6 9" id="KW-0863">Zinc-finger</keyword>
<dbReference type="InterPro" id="IPR001841">
    <property type="entry name" value="Znf_RING"/>
</dbReference>
<evidence type="ECO:0000313" key="12">
    <source>
        <dbReference type="Proteomes" id="UP000694422"/>
    </source>
</evidence>
<name>A0A8C9Q8G6_SPEDA</name>
<evidence type="ECO:0000256" key="1">
    <source>
        <dbReference type="ARBA" id="ARBA00000900"/>
    </source>
</evidence>
<dbReference type="Pfam" id="PF00097">
    <property type="entry name" value="zf-C3HC4"/>
    <property type="match status" value="1"/>
</dbReference>
<dbReference type="PANTHER" id="PTHR11224">
    <property type="entry name" value="MAKORIN-RELATED"/>
    <property type="match status" value="1"/>
</dbReference>
<evidence type="ECO:0000256" key="2">
    <source>
        <dbReference type="ARBA" id="ARBA00012483"/>
    </source>
</evidence>
<dbReference type="InterPro" id="IPR017907">
    <property type="entry name" value="Znf_RING_CS"/>
</dbReference>
<evidence type="ECO:0000256" key="9">
    <source>
        <dbReference type="PROSITE-ProRule" id="PRU00175"/>
    </source>
</evidence>
<reference evidence="11" key="1">
    <citation type="submission" date="2025-08" db="UniProtKB">
        <authorList>
            <consortium name="Ensembl"/>
        </authorList>
    </citation>
    <scope>IDENTIFICATION</scope>
</reference>
<keyword evidence="4" id="KW-0479">Metal-binding</keyword>
<evidence type="ECO:0000256" key="5">
    <source>
        <dbReference type="ARBA" id="ARBA00022737"/>
    </source>
</evidence>
<dbReference type="PANTHER" id="PTHR11224:SF38">
    <property type="entry name" value="E3 UBIQUITIN-PROTEIN LIGASE MAKORIN-3-RELATED"/>
    <property type="match status" value="1"/>
</dbReference>
<dbReference type="PROSITE" id="PS50089">
    <property type="entry name" value="ZF_RING_2"/>
    <property type="match status" value="1"/>
</dbReference>
<evidence type="ECO:0000256" key="6">
    <source>
        <dbReference type="ARBA" id="ARBA00022771"/>
    </source>
</evidence>
<protein>
    <recommendedName>
        <fullName evidence="2">RING-type E3 ubiquitin transferase</fullName>
        <ecNumber evidence="2">2.3.2.27</ecNumber>
    </recommendedName>
</protein>
<dbReference type="InterPro" id="IPR013083">
    <property type="entry name" value="Znf_RING/FYVE/PHD"/>
</dbReference>
<dbReference type="EC" id="2.3.2.27" evidence="2"/>
<dbReference type="Ensembl" id="ENSSDAT00000021109.1">
    <property type="protein sequence ID" value="ENSSDAP00000018441.1"/>
    <property type="gene ID" value="ENSSDAG00000016863.1"/>
</dbReference>
<reference evidence="11" key="2">
    <citation type="submission" date="2025-09" db="UniProtKB">
        <authorList>
            <consortium name="Ensembl"/>
        </authorList>
    </citation>
    <scope>IDENTIFICATION</scope>
</reference>
<evidence type="ECO:0000259" key="10">
    <source>
        <dbReference type="PROSITE" id="PS50089"/>
    </source>
</evidence>
<organism evidence="11 12">
    <name type="scientific">Spermophilus dauricus</name>
    <name type="common">Daurian ground squirrel</name>
    <dbReference type="NCBI Taxonomy" id="99837"/>
    <lineage>
        <taxon>Eukaryota</taxon>
        <taxon>Metazoa</taxon>
        <taxon>Chordata</taxon>
        <taxon>Craniata</taxon>
        <taxon>Vertebrata</taxon>
        <taxon>Euteleostomi</taxon>
        <taxon>Mammalia</taxon>
        <taxon>Eutheria</taxon>
        <taxon>Euarchontoglires</taxon>
        <taxon>Glires</taxon>
        <taxon>Rodentia</taxon>
        <taxon>Sciuromorpha</taxon>
        <taxon>Sciuridae</taxon>
        <taxon>Xerinae</taxon>
        <taxon>Marmotini</taxon>
        <taxon>Spermophilus</taxon>
    </lineage>
</organism>